<dbReference type="InterPro" id="IPR041775">
    <property type="entry name" value="Ror-like_CRD"/>
</dbReference>
<feature type="domain" description="Kringle" evidence="24">
    <location>
        <begin position="252"/>
        <end position="331"/>
    </location>
</feature>
<dbReference type="Gene3D" id="1.10.510.10">
    <property type="entry name" value="Transferase(Phosphotransferase) domain 1"/>
    <property type="match status" value="1"/>
</dbReference>
<feature type="active site" description="Proton acceptor" evidence="17">
    <location>
        <position position="542"/>
    </location>
</feature>
<dbReference type="eggNOG" id="KOG1026">
    <property type="taxonomic scope" value="Eukaryota"/>
</dbReference>
<keyword evidence="8" id="KW-0418">Kinase</keyword>
<dbReference type="GO" id="GO:0043235">
    <property type="term" value="C:receptor complex"/>
    <property type="evidence" value="ECO:0000318"/>
    <property type="project" value="GO_Central"/>
</dbReference>
<dbReference type="CDD" id="cd00096">
    <property type="entry name" value="Ig"/>
    <property type="match status" value="1"/>
</dbReference>
<evidence type="ECO:0000256" key="15">
    <source>
        <dbReference type="ARBA" id="ARBA00023180"/>
    </source>
</evidence>
<dbReference type="Pfam" id="PF00051">
    <property type="entry name" value="Kringle"/>
    <property type="match status" value="1"/>
</dbReference>
<evidence type="ECO:0000256" key="17">
    <source>
        <dbReference type="PIRSR" id="PIRSR000615-1"/>
    </source>
</evidence>
<dbReference type="PRINTS" id="PR00018">
    <property type="entry name" value="KRINGLE"/>
</dbReference>
<reference evidence="26 27" key="1">
    <citation type="journal article" date="2007" name="Science">
        <title>Sea anemone genome reveals ancestral eumetazoan gene repertoire and genomic organization.</title>
        <authorList>
            <person name="Putnam N.H."/>
            <person name="Srivastava M."/>
            <person name="Hellsten U."/>
            <person name="Dirks B."/>
            <person name="Chapman J."/>
            <person name="Salamov A."/>
            <person name="Terry A."/>
            <person name="Shapiro H."/>
            <person name="Lindquist E."/>
            <person name="Kapitonov V.V."/>
            <person name="Jurka J."/>
            <person name="Genikhovich G."/>
            <person name="Grigoriev I.V."/>
            <person name="Lucas S.M."/>
            <person name="Steele R.E."/>
            <person name="Finnerty J.R."/>
            <person name="Technau U."/>
            <person name="Martindale M.Q."/>
            <person name="Rokhsar D.S."/>
        </authorList>
    </citation>
    <scope>NUCLEOTIDE SEQUENCE [LARGE SCALE GENOMIC DNA]</scope>
    <source>
        <strain evidence="27">CH2 X CH6</strain>
    </source>
</reference>
<evidence type="ECO:0000256" key="1">
    <source>
        <dbReference type="ARBA" id="ARBA00004308"/>
    </source>
</evidence>
<feature type="non-terminal residue" evidence="26">
    <location>
        <position position="681"/>
    </location>
</feature>
<dbReference type="SMART" id="SM00130">
    <property type="entry name" value="KR"/>
    <property type="match status" value="1"/>
</dbReference>
<evidence type="ECO:0000256" key="13">
    <source>
        <dbReference type="ARBA" id="ARBA00023157"/>
    </source>
</evidence>
<dbReference type="PROSITE" id="PS50038">
    <property type="entry name" value="FZ"/>
    <property type="match status" value="1"/>
</dbReference>
<evidence type="ECO:0000256" key="2">
    <source>
        <dbReference type="ARBA" id="ARBA00004479"/>
    </source>
</evidence>
<keyword evidence="15" id="KW-0325">Glycoprotein</keyword>
<dbReference type="EMBL" id="DS469515">
    <property type="protein sequence ID" value="EDO48215.1"/>
    <property type="molecule type" value="Genomic_DNA"/>
</dbReference>
<dbReference type="InterPro" id="IPR050122">
    <property type="entry name" value="RTK"/>
</dbReference>
<dbReference type="InterPro" id="IPR020067">
    <property type="entry name" value="Frizzled_dom"/>
</dbReference>
<dbReference type="HOGENOM" id="CLU_000288_30_4_1"/>
<dbReference type="CDD" id="cd00108">
    <property type="entry name" value="KR"/>
    <property type="match status" value="1"/>
</dbReference>
<keyword evidence="13" id="KW-1015">Disulfide bond</keyword>
<evidence type="ECO:0000256" key="12">
    <source>
        <dbReference type="ARBA" id="ARBA00023137"/>
    </source>
</evidence>
<evidence type="ECO:0000256" key="10">
    <source>
        <dbReference type="ARBA" id="ARBA00022989"/>
    </source>
</evidence>
<dbReference type="InterPro" id="IPR036790">
    <property type="entry name" value="Frizzled_dom_sf"/>
</dbReference>
<gene>
    <name evidence="26" type="ORF">NEMVEDRAFT_v1g84420</name>
</gene>
<keyword evidence="3" id="KW-0597">Phosphoprotein</keyword>
<dbReference type="GO" id="GO:0048468">
    <property type="term" value="P:cell development"/>
    <property type="evidence" value="ECO:0007669"/>
    <property type="project" value="UniProtKB-ARBA"/>
</dbReference>
<dbReference type="Pfam" id="PF07714">
    <property type="entry name" value="PK_Tyr_Ser-Thr"/>
    <property type="match status" value="1"/>
</dbReference>
<dbReference type="Gene3D" id="2.40.20.10">
    <property type="entry name" value="Plasminogen Kringle 4"/>
    <property type="match status" value="1"/>
</dbReference>
<protein>
    <recommendedName>
        <fullName evidence="28">Receptor protein-tyrosine kinase</fullName>
    </recommendedName>
</protein>
<dbReference type="GO" id="GO:0005524">
    <property type="term" value="F:ATP binding"/>
    <property type="evidence" value="ECO:0007669"/>
    <property type="project" value="UniProtKB-KW"/>
</dbReference>
<evidence type="ECO:0000259" key="22">
    <source>
        <dbReference type="PROSITE" id="PS50011"/>
    </source>
</evidence>
<keyword evidence="11 21" id="KW-0472">Membrane</keyword>
<dbReference type="InterPro" id="IPR036179">
    <property type="entry name" value="Ig-like_dom_sf"/>
</dbReference>
<evidence type="ECO:0000256" key="8">
    <source>
        <dbReference type="ARBA" id="ARBA00022777"/>
    </source>
</evidence>
<dbReference type="PIRSF" id="PIRSF000615">
    <property type="entry name" value="TyrPK_CSF1-R"/>
    <property type="match status" value="1"/>
</dbReference>
<dbReference type="SUPFAM" id="SSF57440">
    <property type="entry name" value="Kringle-like"/>
    <property type="match status" value="1"/>
</dbReference>
<dbReference type="Proteomes" id="UP000001593">
    <property type="component" value="Unassembled WGS sequence"/>
</dbReference>
<evidence type="ECO:0000256" key="9">
    <source>
        <dbReference type="ARBA" id="ARBA00022840"/>
    </source>
</evidence>
<dbReference type="CDD" id="cd07459">
    <property type="entry name" value="CRD_TK_ROR_like"/>
    <property type="match status" value="1"/>
</dbReference>
<dbReference type="GO" id="GO:0050793">
    <property type="term" value="P:regulation of developmental process"/>
    <property type="evidence" value="ECO:0007669"/>
    <property type="project" value="UniProtKB-ARBA"/>
</dbReference>
<evidence type="ECO:0000259" key="24">
    <source>
        <dbReference type="PROSITE" id="PS50070"/>
    </source>
</evidence>
<keyword evidence="12" id="KW-0829">Tyrosine-protein kinase</keyword>
<sequence length="681" mass="77229">IDNETGIIGRKISLKCVVSGIVQANITWYKNGIALDSDKKGRVSIKSLDKEKEGSRLKIKSLRLSDAGIYKCTAWSGLLLAVSNNAFLVSLLGPLLNYPGPTTRPGYCVRYTGHICSKSINHKKSVFISAVNQQGSIEKKLEIAFNTISRSKKLSDSCQPYVLPLLCHYLFPYCDDAASQPQPRPLCYDECDLLRKDVCSEEYKEVQKESLSVVLFPDCERLPSRDSVQGKKCIRLGIQTRRAWPKESKGDLCFNGTGEHYNGNISVTEKGFGCQRWNVTTPHFHLMSPATYHELRGGHNYCRNPGGKKQRPWCFTTDPRQRYDYCDIAKCDEPPVIHVVSILYTVIPCLLIAVIFFSVVIFFCWRCDKQIIYQADESAAPMPLMPVIVKTTSKIREIKESLRLLKELGEGDYGKVYFGEITTKSEGRLMATSVLVVSLRESHEVDVRDEFFEKAEAWSKLQHPNIITIVGMCNKSVPTCVLYEYLEYGTLHEYLVRNAPIDDPEAEEEIADPLWCDGLISIAYQVAAGMNYLSSNNIVHGDLATRNCMVGPGRTVKITDVALTRLGYSHDYYRQLHRRPLPVRWMAPEAILSYRFTPETDIWSFGVLLWELFSYGAQPHFGFSNEDVMFRLRECILLPCPVDCPASVYRLMKECWDILPPSRPRFSTIHTHLGVLRCNAQ</sequence>
<accession>A7RKA9</accession>
<keyword evidence="19" id="KW-0479">Metal-binding</keyword>
<feature type="binding site" evidence="18">
    <location>
        <position position="546"/>
    </location>
    <ligand>
        <name>ATP</name>
        <dbReference type="ChEBI" id="CHEBI:30616"/>
    </ligand>
</feature>
<dbReference type="GO" id="GO:0017147">
    <property type="term" value="F:Wnt-protein binding"/>
    <property type="evidence" value="ECO:0000318"/>
    <property type="project" value="GO_Central"/>
</dbReference>
<dbReference type="FunFam" id="1.10.510.10:FF:001512">
    <property type="entry name" value="Receptor tyrosine-protein kinase erbB-2"/>
    <property type="match status" value="1"/>
</dbReference>
<evidence type="ECO:0000256" key="6">
    <source>
        <dbReference type="ARBA" id="ARBA00022692"/>
    </source>
</evidence>
<feature type="domain" description="FZ" evidence="23">
    <location>
        <begin position="103"/>
        <end position="236"/>
    </location>
</feature>
<dbReference type="InterPro" id="IPR000001">
    <property type="entry name" value="Kringle"/>
</dbReference>
<feature type="transmembrane region" description="Helical" evidence="21">
    <location>
        <begin position="342"/>
        <end position="365"/>
    </location>
</feature>
<evidence type="ECO:0000256" key="11">
    <source>
        <dbReference type="ARBA" id="ARBA00023136"/>
    </source>
</evidence>
<dbReference type="Pfam" id="PF13927">
    <property type="entry name" value="Ig_3"/>
    <property type="match status" value="1"/>
</dbReference>
<keyword evidence="9 18" id="KW-0067">ATP-binding</keyword>
<dbReference type="SUPFAM" id="SSF48726">
    <property type="entry name" value="Immunoglobulin"/>
    <property type="match status" value="1"/>
</dbReference>
<dbReference type="OMA" id="ENSPWCF"/>
<dbReference type="SMART" id="SM00409">
    <property type="entry name" value="IG"/>
    <property type="match status" value="1"/>
</dbReference>
<keyword evidence="10 21" id="KW-1133">Transmembrane helix</keyword>
<evidence type="ECO:0000256" key="4">
    <source>
        <dbReference type="ARBA" id="ARBA00022572"/>
    </source>
</evidence>
<dbReference type="GO" id="GO:0046872">
    <property type="term" value="F:metal ion binding"/>
    <property type="evidence" value="ECO:0007669"/>
    <property type="project" value="UniProtKB-KW"/>
</dbReference>
<evidence type="ECO:0000256" key="5">
    <source>
        <dbReference type="ARBA" id="ARBA00022679"/>
    </source>
</evidence>
<evidence type="ECO:0000313" key="27">
    <source>
        <dbReference type="Proteomes" id="UP000001593"/>
    </source>
</evidence>
<keyword evidence="16" id="KW-0393">Immunoglobulin domain</keyword>
<evidence type="ECO:0000256" key="18">
    <source>
        <dbReference type="PIRSR" id="PIRSR000615-2"/>
    </source>
</evidence>
<dbReference type="InterPro" id="IPR013783">
    <property type="entry name" value="Ig-like_fold"/>
</dbReference>
<keyword evidence="4 20" id="KW-0420">Kringle</keyword>
<dbReference type="InterPro" id="IPR003599">
    <property type="entry name" value="Ig_sub"/>
</dbReference>
<dbReference type="InterPro" id="IPR038178">
    <property type="entry name" value="Kringle_sf"/>
</dbReference>
<feature type="binding site" evidence="19">
    <location>
        <position position="547"/>
    </location>
    <ligand>
        <name>Mg(2+)</name>
        <dbReference type="ChEBI" id="CHEBI:18420"/>
    </ligand>
</feature>
<organism evidence="26 27">
    <name type="scientific">Nematostella vectensis</name>
    <name type="common">Starlet sea anemone</name>
    <dbReference type="NCBI Taxonomy" id="45351"/>
    <lineage>
        <taxon>Eukaryota</taxon>
        <taxon>Metazoa</taxon>
        <taxon>Cnidaria</taxon>
        <taxon>Anthozoa</taxon>
        <taxon>Hexacorallia</taxon>
        <taxon>Actiniaria</taxon>
        <taxon>Edwardsiidae</taxon>
        <taxon>Nematostella</taxon>
    </lineage>
</organism>
<dbReference type="InterPro" id="IPR003598">
    <property type="entry name" value="Ig_sub2"/>
</dbReference>
<name>A7RKA9_NEMVE</name>
<evidence type="ECO:0000256" key="16">
    <source>
        <dbReference type="ARBA" id="ARBA00023319"/>
    </source>
</evidence>
<dbReference type="SMART" id="SM00408">
    <property type="entry name" value="IGc2"/>
    <property type="match status" value="1"/>
</dbReference>
<keyword evidence="27" id="KW-1185">Reference proteome</keyword>
<keyword evidence="7 18" id="KW-0547">Nucleotide-binding</keyword>
<dbReference type="PhylomeDB" id="A7RKA9"/>
<dbReference type="Gene3D" id="2.60.40.10">
    <property type="entry name" value="Immunoglobulins"/>
    <property type="match status" value="1"/>
</dbReference>
<feature type="domain" description="Ig-like" evidence="25">
    <location>
        <begin position="9"/>
        <end position="74"/>
    </location>
</feature>
<keyword evidence="6 21" id="KW-0812">Transmembrane</keyword>
<dbReference type="GO" id="GO:0030182">
    <property type="term" value="P:neuron differentiation"/>
    <property type="evidence" value="ECO:0007669"/>
    <property type="project" value="UniProtKB-ARBA"/>
</dbReference>
<dbReference type="GO" id="GO:0004714">
    <property type="term" value="F:transmembrane receptor protein tyrosine kinase activity"/>
    <property type="evidence" value="ECO:0000318"/>
    <property type="project" value="GO_Central"/>
</dbReference>
<dbReference type="PANTHER" id="PTHR24416">
    <property type="entry name" value="TYROSINE-PROTEIN KINASE RECEPTOR"/>
    <property type="match status" value="1"/>
</dbReference>
<dbReference type="PROSITE" id="PS50011">
    <property type="entry name" value="PROTEIN_KINASE_DOM"/>
    <property type="match status" value="1"/>
</dbReference>
<keyword evidence="5" id="KW-0808">Transferase</keyword>
<dbReference type="PROSITE" id="PS50070">
    <property type="entry name" value="KRINGLE_2"/>
    <property type="match status" value="1"/>
</dbReference>
<dbReference type="InterPro" id="IPR008266">
    <property type="entry name" value="Tyr_kinase_AS"/>
</dbReference>
<dbReference type="GO" id="GO:0007169">
    <property type="term" value="P:cell surface receptor protein tyrosine kinase signaling pathway"/>
    <property type="evidence" value="ECO:0000318"/>
    <property type="project" value="GO_Central"/>
</dbReference>
<dbReference type="STRING" id="45351.A7RKA9"/>
<evidence type="ECO:0000256" key="21">
    <source>
        <dbReference type="SAM" id="Phobius"/>
    </source>
</evidence>
<evidence type="ECO:0000256" key="3">
    <source>
        <dbReference type="ARBA" id="ARBA00022553"/>
    </source>
</evidence>
<comment type="subcellular location">
    <subcellularLocation>
        <location evidence="1">Endomembrane system</location>
    </subcellularLocation>
    <subcellularLocation>
        <location evidence="2">Membrane</location>
        <topology evidence="2">Single-pass type I membrane protein</topology>
    </subcellularLocation>
</comment>
<evidence type="ECO:0000256" key="19">
    <source>
        <dbReference type="PIRSR" id="PIRSR000615-3"/>
    </source>
</evidence>
<evidence type="ECO:0000259" key="23">
    <source>
        <dbReference type="PROSITE" id="PS50038"/>
    </source>
</evidence>
<dbReference type="PROSITE" id="PS00021">
    <property type="entry name" value="KRINGLE_1"/>
    <property type="match status" value="1"/>
</dbReference>
<keyword evidence="19" id="KW-0460">Magnesium</keyword>
<dbReference type="PROSITE" id="PS50835">
    <property type="entry name" value="IG_LIKE"/>
    <property type="match status" value="1"/>
</dbReference>
<evidence type="ECO:0008006" key="28">
    <source>
        <dbReference type="Google" id="ProtNLM"/>
    </source>
</evidence>
<dbReference type="SUPFAM" id="SSF56112">
    <property type="entry name" value="Protein kinase-like (PK-like)"/>
    <property type="match status" value="1"/>
</dbReference>
<dbReference type="AlphaFoldDB" id="A7RKA9"/>
<dbReference type="InterPro" id="IPR018056">
    <property type="entry name" value="Kringle_CS"/>
</dbReference>
<feature type="domain" description="Protein kinase" evidence="22">
    <location>
        <begin position="402"/>
        <end position="673"/>
    </location>
</feature>
<proteinExistence type="predicted"/>
<dbReference type="InterPro" id="IPR007110">
    <property type="entry name" value="Ig-like_dom"/>
</dbReference>
<dbReference type="GO" id="GO:0012505">
    <property type="term" value="C:endomembrane system"/>
    <property type="evidence" value="ECO:0007669"/>
    <property type="project" value="UniProtKB-SubCell"/>
</dbReference>
<dbReference type="Pfam" id="PF01392">
    <property type="entry name" value="Fz"/>
    <property type="match status" value="1"/>
</dbReference>
<dbReference type="PROSITE" id="PS00109">
    <property type="entry name" value="PROTEIN_KINASE_TYR"/>
    <property type="match status" value="1"/>
</dbReference>
<evidence type="ECO:0000256" key="7">
    <source>
        <dbReference type="ARBA" id="ARBA00022741"/>
    </source>
</evidence>
<dbReference type="PANTHER" id="PTHR24416:SF611">
    <property type="entry name" value="TYROSINE-PROTEIN KINASE TRANSMEMBRANE RECEPTOR ROR"/>
    <property type="match status" value="1"/>
</dbReference>
<dbReference type="InParanoid" id="A7RKA9"/>
<dbReference type="InterPro" id="IPR000719">
    <property type="entry name" value="Prot_kinase_dom"/>
</dbReference>
<dbReference type="InterPro" id="IPR013806">
    <property type="entry name" value="Kringle-like"/>
</dbReference>
<feature type="binding site" evidence="19">
    <location>
        <position position="560"/>
    </location>
    <ligand>
        <name>Mg(2+)</name>
        <dbReference type="ChEBI" id="CHEBI:18420"/>
    </ligand>
</feature>
<dbReference type="InterPro" id="IPR011009">
    <property type="entry name" value="Kinase-like_dom_sf"/>
</dbReference>
<comment type="caution">
    <text evidence="20">Lacks conserved residue(s) required for the propagation of feature annotation.</text>
</comment>
<evidence type="ECO:0000259" key="25">
    <source>
        <dbReference type="PROSITE" id="PS50835"/>
    </source>
</evidence>
<dbReference type="InterPro" id="IPR001245">
    <property type="entry name" value="Ser-Thr/Tyr_kinase_cat_dom"/>
</dbReference>
<evidence type="ECO:0000256" key="14">
    <source>
        <dbReference type="ARBA" id="ARBA00023170"/>
    </source>
</evidence>
<evidence type="ECO:0000256" key="20">
    <source>
        <dbReference type="PROSITE-ProRule" id="PRU00121"/>
    </source>
</evidence>
<evidence type="ECO:0000313" key="26">
    <source>
        <dbReference type="EMBL" id="EDO48215.1"/>
    </source>
</evidence>
<keyword evidence="14" id="KW-0675">Receptor</keyword>
<dbReference type="PRINTS" id="PR00109">
    <property type="entry name" value="TYRKINASE"/>
</dbReference>
<dbReference type="GO" id="GO:0005886">
    <property type="term" value="C:plasma membrane"/>
    <property type="evidence" value="ECO:0000318"/>
    <property type="project" value="GO_Central"/>
</dbReference>
<dbReference type="Gene3D" id="1.10.2000.10">
    <property type="entry name" value="Frizzled cysteine-rich domain"/>
    <property type="match status" value="1"/>
</dbReference>